<feature type="signal peptide" evidence="1">
    <location>
        <begin position="1"/>
        <end position="27"/>
    </location>
</feature>
<gene>
    <name evidence="3" type="ORF">JYP50_08385</name>
</gene>
<dbReference type="RefSeq" id="WP_206560043.1">
    <property type="nucleotide sequence ID" value="NZ_JAFKCZ010000005.1"/>
</dbReference>
<name>A0A939ILL0_9GAMM</name>
<evidence type="ECO:0000259" key="2">
    <source>
        <dbReference type="Pfam" id="PF19878"/>
    </source>
</evidence>
<evidence type="ECO:0000256" key="1">
    <source>
        <dbReference type="SAM" id="SignalP"/>
    </source>
</evidence>
<feature type="domain" description="DUF6351" evidence="2">
    <location>
        <begin position="55"/>
        <end position="776"/>
    </location>
</feature>
<dbReference type="InterPro" id="IPR029058">
    <property type="entry name" value="AB_hydrolase_fold"/>
</dbReference>
<dbReference type="Proteomes" id="UP000664303">
    <property type="component" value="Unassembled WGS sequence"/>
</dbReference>
<protein>
    <recommendedName>
        <fullName evidence="2">DUF6351 domain-containing protein</fullName>
    </recommendedName>
</protein>
<accession>A0A939ILL0</accession>
<evidence type="ECO:0000313" key="3">
    <source>
        <dbReference type="EMBL" id="MBN7796605.1"/>
    </source>
</evidence>
<dbReference type="AlphaFoldDB" id="A0A939ILL0"/>
<evidence type="ECO:0000313" key="4">
    <source>
        <dbReference type="Proteomes" id="UP000664303"/>
    </source>
</evidence>
<keyword evidence="4" id="KW-1185">Reference proteome</keyword>
<dbReference type="SUPFAM" id="SSF53474">
    <property type="entry name" value="alpha/beta-Hydrolases"/>
    <property type="match status" value="1"/>
</dbReference>
<sequence>MQRKSSFPLRHPALRMLPLLLAMGLGAGCSDSSDHSGGDAGGGEAPTPLGEFVLAVLSSAPDQVSGGEARIAIEVPEGLSLDDVNVALDGRDVSGAFTGMASGHGLEGRVDGLVEGGNALTVSSAEGNVPEAELTLTNYPATGPIFSGPQQTPFFCSVDDDLANLELGPVLDEQCTVERVISYKYRTVDGDWADYEPGQAAPGDMATTTTIDGDEVDFIVRWERGSLNRFLYSIAMLSPAPGEDDEPDLSAWNKRLIYYFQGGVAIGHYQGDPSRRRALYADGLAAGYAVAYSTGTKTGTHYNLELGGETALMVKDRFVSAYGAPDYTVGVGGSGGGIQQYVYGQNHPGLIDAGVPQYAYPDMVTQTIHIGDCELLERWMDMKVLDDPMSKWANWENRTWLIGLNASNTVPNDVVDFGLTPWLAPGSTECTAAWRGLSALALNPNFGQAPGITGEQQASVEWSHFADLINIYGTAEDGFASATWDNVGVQYGLQALREGNITPAEFLDLNWNIGSWKNEPEMVQEGCPYIIELCFALNDNLPLFPDQIDPWSWRNANAPGSAGQPAPRKAADPGAIGAAFDSGMVNHGAVEIPLIDVRHYLEEELDMHNSHQSFAARQRLLNHDGDASNQVIWFIDRNPDGGDHDNTMDAFAVIDEWMANIRDNPGASVGDNRPAEAVDSCFDSGGALIASGEDVWNGILDDAAPGSCTERFPIYSTSRIVAGAPITGDVFKCALQPLGEAIDSGLYGGWEPSSEERATLEAIFPEGVCDYSQPGVIN</sequence>
<dbReference type="InterPro" id="IPR045556">
    <property type="entry name" value="DUF6351"/>
</dbReference>
<comment type="caution">
    <text evidence="3">The sequence shown here is derived from an EMBL/GenBank/DDBJ whole genome shotgun (WGS) entry which is preliminary data.</text>
</comment>
<dbReference type="Pfam" id="PF19878">
    <property type="entry name" value="DUF6351"/>
    <property type="match status" value="1"/>
</dbReference>
<proteinExistence type="predicted"/>
<keyword evidence="1" id="KW-0732">Signal</keyword>
<dbReference type="EMBL" id="JAFKCZ010000005">
    <property type="protein sequence ID" value="MBN7796605.1"/>
    <property type="molecule type" value="Genomic_DNA"/>
</dbReference>
<feature type="chain" id="PRO_5037695244" description="DUF6351 domain-containing protein" evidence="1">
    <location>
        <begin position="28"/>
        <end position="778"/>
    </location>
</feature>
<dbReference type="PROSITE" id="PS51257">
    <property type="entry name" value="PROKAR_LIPOPROTEIN"/>
    <property type="match status" value="1"/>
</dbReference>
<reference evidence="3" key="1">
    <citation type="submission" date="2021-02" db="EMBL/GenBank/DDBJ databases">
        <title>PHA producing bacteria isolated from coastal sediment in Guangdong, Shenzhen.</title>
        <authorList>
            <person name="Zheng W."/>
            <person name="Yu S."/>
            <person name="Huang Y."/>
        </authorList>
    </citation>
    <scope>NUCLEOTIDE SEQUENCE</scope>
    <source>
        <strain evidence="3">TN14-10</strain>
    </source>
</reference>
<organism evidence="3 4">
    <name type="scientific">Parahaliea mediterranea</name>
    <dbReference type="NCBI Taxonomy" id="651086"/>
    <lineage>
        <taxon>Bacteria</taxon>
        <taxon>Pseudomonadati</taxon>
        <taxon>Pseudomonadota</taxon>
        <taxon>Gammaproteobacteria</taxon>
        <taxon>Cellvibrionales</taxon>
        <taxon>Halieaceae</taxon>
        <taxon>Parahaliea</taxon>
    </lineage>
</organism>